<reference evidence="2 3" key="1">
    <citation type="submission" date="2019-02" db="EMBL/GenBank/DDBJ databases">
        <title>Deep-cultivation of Planctomycetes and their phenomic and genomic characterization uncovers novel biology.</title>
        <authorList>
            <person name="Wiegand S."/>
            <person name="Jogler M."/>
            <person name="Boedeker C."/>
            <person name="Pinto D."/>
            <person name="Vollmers J."/>
            <person name="Rivas-Marin E."/>
            <person name="Kohn T."/>
            <person name="Peeters S.H."/>
            <person name="Heuer A."/>
            <person name="Rast P."/>
            <person name="Oberbeckmann S."/>
            <person name="Bunk B."/>
            <person name="Jeske O."/>
            <person name="Meyerdierks A."/>
            <person name="Storesund J.E."/>
            <person name="Kallscheuer N."/>
            <person name="Luecker S."/>
            <person name="Lage O.M."/>
            <person name="Pohl T."/>
            <person name="Merkel B.J."/>
            <person name="Hornburger P."/>
            <person name="Mueller R.-W."/>
            <person name="Bruemmer F."/>
            <person name="Labrenz M."/>
            <person name="Spormann A.M."/>
            <person name="Op den Camp H."/>
            <person name="Overmann J."/>
            <person name="Amann R."/>
            <person name="Jetten M.S.M."/>
            <person name="Mascher T."/>
            <person name="Medema M.H."/>
            <person name="Devos D.P."/>
            <person name="Kaster A.-K."/>
            <person name="Ovreas L."/>
            <person name="Rohde M."/>
            <person name="Galperin M.Y."/>
            <person name="Jogler C."/>
        </authorList>
    </citation>
    <scope>NUCLEOTIDE SEQUENCE [LARGE SCALE GENOMIC DNA]</scope>
    <source>
        <strain evidence="2 3">Mal33</strain>
    </source>
</reference>
<evidence type="ECO:0000256" key="1">
    <source>
        <dbReference type="SAM" id="SignalP"/>
    </source>
</evidence>
<dbReference type="AlphaFoldDB" id="A0A518ING0"/>
<sequence length="160" mass="18332" precursor="true">MHQIAFATILVLCSSIFSPTALAGRSITLFNEIDEKTGHDNHMVAVELFGDRAEITYCHGTDVVDILPLIRFLQDGSDHAITLRRVHIREIDVERRGWVIVWIFNRIKDSAPSILVYSSNDVSQRTAMSIGRSFRAMRKVPVVYRSRDELMEFYTDETTE</sequence>
<proteinExistence type="predicted"/>
<accession>A0A518ING0</accession>
<protein>
    <submittedName>
        <fullName evidence="2">Uncharacterized protein</fullName>
    </submittedName>
</protein>
<dbReference type="EMBL" id="CP036318">
    <property type="protein sequence ID" value="QDV54620.1"/>
    <property type="molecule type" value="Genomic_DNA"/>
</dbReference>
<keyword evidence="3" id="KW-1185">Reference proteome</keyword>
<gene>
    <name evidence="2" type="ORF">Mal33_05750</name>
</gene>
<dbReference type="Proteomes" id="UP000316770">
    <property type="component" value="Chromosome"/>
</dbReference>
<keyword evidence="1" id="KW-0732">Signal</keyword>
<feature type="signal peptide" evidence="1">
    <location>
        <begin position="1"/>
        <end position="23"/>
    </location>
</feature>
<evidence type="ECO:0000313" key="3">
    <source>
        <dbReference type="Proteomes" id="UP000316770"/>
    </source>
</evidence>
<name>A0A518ING0_9BACT</name>
<feature type="chain" id="PRO_5022136527" evidence="1">
    <location>
        <begin position="24"/>
        <end position="160"/>
    </location>
</feature>
<organism evidence="2 3">
    <name type="scientific">Rosistilla oblonga</name>
    <dbReference type="NCBI Taxonomy" id="2527990"/>
    <lineage>
        <taxon>Bacteria</taxon>
        <taxon>Pseudomonadati</taxon>
        <taxon>Planctomycetota</taxon>
        <taxon>Planctomycetia</taxon>
        <taxon>Pirellulales</taxon>
        <taxon>Pirellulaceae</taxon>
        <taxon>Rosistilla</taxon>
    </lineage>
</organism>
<evidence type="ECO:0000313" key="2">
    <source>
        <dbReference type="EMBL" id="QDV54620.1"/>
    </source>
</evidence>